<gene>
    <name evidence="1" type="ORF">GCM10009777_04900</name>
</gene>
<organism evidence="1 2">
    <name type="scientific">Microbacterium pumilum</name>
    <dbReference type="NCBI Taxonomy" id="344165"/>
    <lineage>
        <taxon>Bacteria</taxon>
        <taxon>Bacillati</taxon>
        <taxon>Actinomycetota</taxon>
        <taxon>Actinomycetes</taxon>
        <taxon>Micrococcales</taxon>
        <taxon>Microbacteriaceae</taxon>
        <taxon>Microbacterium</taxon>
    </lineage>
</organism>
<dbReference type="Proteomes" id="UP001500326">
    <property type="component" value="Unassembled WGS sequence"/>
</dbReference>
<proteinExistence type="predicted"/>
<reference evidence="1 2" key="1">
    <citation type="journal article" date="2019" name="Int. J. Syst. Evol. Microbiol.">
        <title>The Global Catalogue of Microorganisms (GCM) 10K type strain sequencing project: providing services to taxonomists for standard genome sequencing and annotation.</title>
        <authorList>
            <consortium name="The Broad Institute Genomics Platform"/>
            <consortium name="The Broad Institute Genome Sequencing Center for Infectious Disease"/>
            <person name="Wu L."/>
            <person name="Ma J."/>
        </authorList>
    </citation>
    <scope>NUCLEOTIDE SEQUENCE [LARGE SCALE GENOMIC DNA]</scope>
    <source>
        <strain evidence="1 2">JCM 14902</strain>
    </source>
</reference>
<name>A0ABN2RUH3_9MICO</name>
<evidence type="ECO:0000313" key="1">
    <source>
        <dbReference type="EMBL" id="GAA1975059.1"/>
    </source>
</evidence>
<comment type="caution">
    <text evidence="1">The sequence shown here is derived from an EMBL/GenBank/DDBJ whole genome shotgun (WGS) entry which is preliminary data.</text>
</comment>
<keyword evidence="2" id="KW-1185">Reference proteome</keyword>
<dbReference type="EMBL" id="BAAAOH010000001">
    <property type="protein sequence ID" value="GAA1975059.1"/>
    <property type="molecule type" value="Genomic_DNA"/>
</dbReference>
<protein>
    <submittedName>
        <fullName evidence="1">Uncharacterized protein</fullName>
    </submittedName>
</protein>
<evidence type="ECO:0000313" key="2">
    <source>
        <dbReference type="Proteomes" id="UP001500326"/>
    </source>
</evidence>
<accession>A0ABN2RUH3</accession>
<sequence length="287" mass="28632">MYIRLRTAIVIGTLAALIGGGMASISASAVRLTDLPNLPPAPTDLPSAPVAPAAPAVGAAAVGAVTTSELDFVPVAPCRVVDTRAAGGKFASGASRALFVGGTVGFLGQGGTGNGCGVPLAAKAVALSITTGEATGAGRIVAWADGASQPNSTALSYLSSGSMTGNPIVPLSTTGKIRLLNVKAATHLVIDVAGYYIAPMVATIGSNGSIQSSSGRVLSVNHAGTGAYFVSFDRPLTGCAATAQVSAYAFAEGVTSRTRVDGSLIDVRLDNISHNPTDRDFTLMILC</sequence>